<dbReference type="Pfam" id="PF05368">
    <property type="entry name" value="NmrA"/>
    <property type="match status" value="1"/>
</dbReference>
<keyword evidence="2" id="KW-0521">NADP</keyword>
<evidence type="ECO:0000256" key="2">
    <source>
        <dbReference type="ARBA" id="ARBA00022857"/>
    </source>
</evidence>
<dbReference type="Proteomes" id="UP001287356">
    <property type="component" value="Unassembled WGS sequence"/>
</dbReference>
<dbReference type="InterPro" id="IPR008030">
    <property type="entry name" value="NmrA-like"/>
</dbReference>
<accession>A0AAE0TV99</accession>
<keyword evidence="5" id="KW-1185">Reference proteome</keyword>
<gene>
    <name evidence="4" type="ORF">B0T24DRAFT_676392</name>
</gene>
<reference evidence="4" key="1">
    <citation type="journal article" date="2023" name="Mol. Phylogenet. Evol.">
        <title>Genome-scale phylogeny and comparative genomics of the fungal order Sordariales.</title>
        <authorList>
            <person name="Hensen N."/>
            <person name="Bonometti L."/>
            <person name="Westerberg I."/>
            <person name="Brannstrom I.O."/>
            <person name="Guillou S."/>
            <person name="Cros-Aarteil S."/>
            <person name="Calhoun S."/>
            <person name="Haridas S."/>
            <person name="Kuo A."/>
            <person name="Mondo S."/>
            <person name="Pangilinan J."/>
            <person name="Riley R."/>
            <person name="LaButti K."/>
            <person name="Andreopoulos B."/>
            <person name="Lipzen A."/>
            <person name="Chen C."/>
            <person name="Yan M."/>
            <person name="Daum C."/>
            <person name="Ng V."/>
            <person name="Clum A."/>
            <person name="Steindorff A."/>
            <person name="Ohm R.A."/>
            <person name="Martin F."/>
            <person name="Silar P."/>
            <person name="Natvig D.O."/>
            <person name="Lalanne C."/>
            <person name="Gautier V."/>
            <person name="Ament-Velasquez S.L."/>
            <person name="Kruys A."/>
            <person name="Hutchinson M.I."/>
            <person name="Powell A.J."/>
            <person name="Barry K."/>
            <person name="Miller A.N."/>
            <person name="Grigoriev I.V."/>
            <person name="Debuchy R."/>
            <person name="Gladieux P."/>
            <person name="Hiltunen Thoren M."/>
            <person name="Johannesson H."/>
        </authorList>
    </citation>
    <scope>NUCLEOTIDE SEQUENCE</scope>
    <source>
        <strain evidence="4">CBS 958.72</strain>
    </source>
</reference>
<organism evidence="4 5">
    <name type="scientific">Lasiosphaeria ovina</name>
    <dbReference type="NCBI Taxonomy" id="92902"/>
    <lineage>
        <taxon>Eukaryota</taxon>
        <taxon>Fungi</taxon>
        <taxon>Dikarya</taxon>
        <taxon>Ascomycota</taxon>
        <taxon>Pezizomycotina</taxon>
        <taxon>Sordariomycetes</taxon>
        <taxon>Sordariomycetidae</taxon>
        <taxon>Sordariales</taxon>
        <taxon>Lasiosphaeriaceae</taxon>
        <taxon>Lasiosphaeria</taxon>
    </lineage>
</organism>
<sequence length="327" mass="35580">MSRKIVTVVGATGLQGKGAVAAFIDNPAYQVRAITRNTSSAAAKALAGSGAELVQADLGDLESLKRAFAGSHIVYAVTNFFEPFTALQSPERATEVEVQQGINLAQAAASALPTLEHYIWSTLPDARTLSAGKYVVPHFDGKARVDAYIRTQQPALLAVTTFFWVTWYHNNYVWPVFTPYWIATANAHVQFANYAPDTPITTLGDVTVNIAPFVRAIVAQPAKTARGNVVLGALATHTADELLQMWARARGTRARFVQVGGEDFRALWPLWGDEMGVMMEFWDEFRDKSWTASAAAAAQHKYTVLTGDDIGVEGLQGLEEAYKGLEL</sequence>
<evidence type="ECO:0000313" key="5">
    <source>
        <dbReference type="Proteomes" id="UP001287356"/>
    </source>
</evidence>
<proteinExistence type="inferred from homology"/>
<dbReference type="Gene3D" id="3.90.25.10">
    <property type="entry name" value="UDP-galactose 4-epimerase, domain 1"/>
    <property type="match status" value="1"/>
</dbReference>
<dbReference type="InterPro" id="IPR051164">
    <property type="entry name" value="NmrA-like_oxidored"/>
</dbReference>
<dbReference type="EMBL" id="JAULSN010000002">
    <property type="protein sequence ID" value="KAK3380725.1"/>
    <property type="molecule type" value="Genomic_DNA"/>
</dbReference>
<name>A0AAE0TV99_9PEZI</name>
<comment type="caution">
    <text evidence="4">The sequence shown here is derived from an EMBL/GenBank/DDBJ whole genome shotgun (WGS) entry which is preliminary data.</text>
</comment>
<evidence type="ECO:0000259" key="3">
    <source>
        <dbReference type="Pfam" id="PF05368"/>
    </source>
</evidence>
<dbReference type="PANTHER" id="PTHR42748:SF28">
    <property type="entry name" value="NMRA-LIKE DOMAIN-CONTAINING PROTEIN"/>
    <property type="match status" value="1"/>
</dbReference>
<dbReference type="GO" id="GO:0005634">
    <property type="term" value="C:nucleus"/>
    <property type="evidence" value="ECO:0007669"/>
    <property type="project" value="TreeGrafter"/>
</dbReference>
<dbReference type="AlphaFoldDB" id="A0AAE0TV99"/>
<dbReference type="SUPFAM" id="SSF51735">
    <property type="entry name" value="NAD(P)-binding Rossmann-fold domains"/>
    <property type="match status" value="1"/>
</dbReference>
<evidence type="ECO:0000313" key="4">
    <source>
        <dbReference type="EMBL" id="KAK3380725.1"/>
    </source>
</evidence>
<dbReference type="Gene3D" id="3.40.50.720">
    <property type="entry name" value="NAD(P)-binding Rossmann-like Domain"/>
    <property type="match status" value="1"/>
</dbReference>
<evidence type="ECO:0000256" key="1">
    <source>
        <dbReference type="ARBA" id="ARBA00006328"/>
    </source>
</evidence>
<dbReference type="PANTHER" id="PTHR42748">
    <property type="entry name" value="NITROGEN METABOLITE REPRESSION PROTEIN NMRA FAMILY MEMBER"/>
    <property type="match status" value="1"/>
</dbReference>
<reference evidence="4" key="2">
    <citation type="submission" date="2023-06" db="EMBL/GenBank/DDBJ databases">
        <authorList>
            <consortium name="Lawrence Berkeley National Laboratory"/>
            <person name="Haridas S."/>
            <person name="Hensen N."/>
            <person name="Bonometti L."/>
            <person name="Westerberg I."/>
            <person name="Brannstrom I.O."/>
            <person name="Guillou S."/>
            <person name="Cros-Aarteil S."/>
            <person name="Calhoun S."/>
            <person name="Kuo A."/>
            <person name="Mondo S."/>
            <person name="Pangilinan J."/>
            <person name="Riley R."/>
            <person name="Labutti K."/>
            <person name="Andreopoulos B."/>
            <person name="Lipzen A."/>
            <person name="Chen C."/>
            <person name="Yanf M."/>
            <person name="Daum C."/>
            <person name="Ng V."/>
            <person name="Clum A."/>
            <person name="Steindorff A."/>
            <person name="Ohm R."/>
            <person name="Martin F."/>
            <person name="Silar P."/>
            <person name="Natvig D."/>
            <person name="Lalanne C."/>
            <person name="Gautier V."/>
            <person name="Ament-Velasquez S.L."/>
            <person name="Kruys A."/>
            <person name="Hutchinson M.I."/>
            <person name="Powell A.J."/>
            <person name="Barry K."/>
            <person name="Miller A.N."/>
            <person name="Grigoriev I.V."/>
            <person name="Debuchy R."/>
            <person name="Gladieux P."/>
            <person name="Thoren M.H."/>
            <person name="Johannesson H."/>
        </authorList>
    </citation>
    <scope>NUCLEOTIDE SEQUENCE</scope>
    <source>
        <strain evidence="4">CBS 958.72</strain>
    </source>
</reference>
<comment type="similarity">
    <text evidence="1">Belongs to the NmrA-type oxidoreductase family.</text>
</comment>
<dbReference type="CDD" id="cd05251">
    <property type="entry name" value="NmrA_like_SDR_a"/>
    <property type="match status" value="1"/>
</dbReference>
<feature type="domain" description="NmrA-like" evidence="3">
    <location>
        <begin position="4"/>
        <end position="292"/>
    </location>
</feature>
<dbReference type="InterPro" id="IPR036291">
    <property type="entry name" value="NAD(P)-bd_dom_sf"/>
</dbReference>
<protein>
    <recommendedName>
        <fullName evidence="3">NmrA-like domain-containing protein</fullName>
    </recommendedName>
</protein>